<feature type="coiled-coil region" evidence="1">
    <location>
        <begin position="32"/>
        <end position="94"/>
    </location>
</feature>
<dbReference type="InParanoid" id="A0A0V0R9Z7"/>
<dbReference type="AlphaFoldDB" id="A0A0V0R9Z7"/>
<dbReference type="OrthoDB" id="285599at2759"/>
<keyword evidence="3" id="KW-1185">Reference proteome</keyword>
<comment type="caution">
    <text evidence="2">The sequence shown here is derived from an EMBL/GenBank/DDBJ whole genome shotgun (WGS) entry which is preliminary data.</text>
</comment>
<accession>A0A0V0R9Z7</accession>
<evidence type="ECO:0000313" key="2">
    <source>
        <dbReference type="EMBL" id="KRX11114.1"/>
    </source>
</evidence>
<gene>
    <name evidence="2" type="ORF">PPERSA_05223</name>
</gene>
<organism evidence="2 3">
    <name type="scientific">Pseudocohnilembus persalinus</name>
    <name type="common">Ciliate</name>
    <dbReference type="NCBI Taxonomy" id="266149"/>
    <lineage>
        <taxon>Eukaryota</taxon>
        <taxon>Sar</taxon>
        <taxon>Alveolata</taxon>
        <taxon>Ciliophora</taxon>
        <taxon>Intramacronucleata</taxon>
        <taxon>Oligohymenophorea</taxon>
        <taxon>Scuticociliatia</taxon>
        <taxon>Philasterida</taxon>
        <taxon>Pseudocohnilembidae</taxon>
        <taxon>Pseudocohnilembus</taxon>
    </lineage>
</organism>
<protein>
    <submittedName>
        <fullName evidence="2">Uncharacterized protein</fullName>
    </submittedName>
</protein>
<dbReference type="Proteomes" id="UP000054937">
    <property type="component" value="Unassembled WGS sequence"/>
</dbReference>
<proteinExistence type="predicted"/>
<evidence type="ECO:0000313" key="3">
    <source>
        <dbReference type="Proteomes" id="UP000054937"/>
    </source>
</evidence>
<dbReference type="OMA" id="EVHFNEQ"/>
<evidence type="ECO:0000256" key="1">
    <source>
        <dbReference type="SAM" id="Coils"/>
    </source>
</evidence>
<reference evidence="2 3" key="1">
    <citation type="journal article" date="2015" name="Sci. Rep.">
        <title>Genome of the facultative scuticociliatosis pathogen Pseudocohnilembus persalinus provides insight into its virulence through horizontal gene transfer.</title>
        <authorList>
            <person name="Xiong J."/>
            <person name="Wang G."/>
            <person name="Cheng J."/>
            <person name="Tian M."/>
            <person name="Pan X."/>
            <person name="Warren A."/>
            <person name="Jiang C."/>
            <person name="Yuan D."/>
            <person name="Miao W."/>
        </authorList>
    </citation>
    <scope>NUCLEOTIDE SEQUENCE [LARGE SCALE GENOMIC DNA]</scope>
    <source>
        <strain evidence="2">36N120E</strain>
    </source>
</reference>
<keyword evidence="1" id="KW-0175">Coiled coil</keyword>
<dbReference type="EMBL" id="LDAU01000007">
    <property type="protein sequence ID" value="KRX11114.1"/>
    <property type="molecule type" value="Genomic_DNA"/>
</dbReference>
<sequence length="315" mass="36702">MQQDQQQQNQEISRIGIQFGEDFQEDNNLFFKALVQINQDAANQQLNQLETDIDNQWQIPYNFIISIKITEQNLEKCQELLENLKNKNTSYHESFLYQILLKKGEINIDHKSIGEKIYIALIPNEQLQQDIKGNIEPFLDLGLLDLASQQNNQIEVNIQTKYSGNEILENIKKGERASSVLLHNFKFETLVTLNQNLHTKLKEIVSQVDPSFVQSPPFLFLRYFKNLDVDMRFNTTAELPESIKNKLLFGEILTVNEENKVDFSNDDKILPFLESLDQNIELFFTVPDLLKIHLQGHSLALSQYIQTYGKYFENL</sequence>
<name>A0A0V0R9Z7_PSEPJ</name>